<accession>A0ABT2NCM7</accession>
<protein>
    <submittedName>
        <fullName evidence="1">Uncharacterized protein</fullName>
    </submittedName>
</protein>
<comment type="caution">
    <text evidence="1">The sequence shown here is derived from an EMBL/GenBank/DDBJ whole genome shotgun (WGS) entry which is preliminary data.</text>
</comment>
<sequence length="45" mass="4888">MAFSLGAIAYDIAPLTAQSASRLIAYQRRPISPMLHRSAVSLRVS</sequence>
<reference evidence="1 2" key="1">
    <citation type="journal article" date="2022" name="Front. Microbiol.">
        <title>High genomic differentiation and limited gene flow indicate recent cryptic speciation within the genus Laspinema (cyanobacteria).</title>
        <authorList>
            <person name="Stanojkovic A."/>
            <person name="Skoupy S."/>
            <person name="Skaloud P."/>
            <person name="Dvorak P."/>
        </authorList>
    </citation>
    <scope>NUCLEOTIDE SEQUENCE [LARGE SCALE GENOMIC DNA]</scope>
    <source>
        <strain evidence="1 2">D3b</strain>
    </source>
</reference>
<gene>
    <name evidence="1" type="ORF">NG792_22140</name>
</gene>
<proteinExistence type="predicted"/>
<keyword evidence="2" id="KW-1185">Reference proteome</keyword>
<dbReference type="EMBL" id="JAMXFA010000037">
    <property type="protein sequence ID" value="MCT7980427.1"/>
    <property type="molecule type" value="Genomic_DNA"/>
</dbReference>
<organism evidence="1 2">
    <name type="scientific">Laspinema olomoucense D3b</name>
    <dbReference type="NCBI Taxonomy" id="2953688"/>
    <lineage>
        <taxon>Bacteria</taxon>
        <taxon>Bacillati</taxon>
        <taxon>Cyanobacteriota</taxon>
        <taxon>Cyanophyceae</taxon>
        <taxon>Oscillatoriophycideae</taxon>
        <taxon>Oscillatoriales</taxon>
        <taxon>Laspinemataceae</taxon>
        <taxon>Laspinema</taxon>
        <taxon>Laspinema olomoucense</taxon>
    </lineage>
</organism>
<evidence type="ECO:0000313" key="1">
    <source>
        <dbReference type="EMBL" id="MCT7980427.1"/>
    </source>
</evidence>
<evidence type="ECO:0000313" key="2">
    <source>
        <dbReference type="Proteomes" id="UP001525961"/>
    </source>
</evidence>
<dbReference type="Proteomes" id="UP001525961">
    <property type="component" value="Unassembled WGS sequence"/>
</dbReference>
<dbReference type="RefSeq" id="WP_261236846.1">
    <property type="nucleotide sequence ID" value="NZ_JAMXFA010000037.1"/>
</dbReference>
<name>A0ABT2NCM7_9CYAN</name>